<reference evidence="4" key="1">
    <citation type="submission" date="2022-11" db="UniProtKB">
        <authorList>
            <consortium name="WormBaseParasite"/>
        </authorList>
    </citation>
    <scope>IDENTIFICATION</scope>
</reference>
<dbReference type="SUPFAM" id="SSF53474">
    <property type="entry name" value="alpha/beta-Hydrolases"/>
    <property type="match status" value="1"/>
</dbReference>
<organism evidence="3 4">
    <name type="scientific">Panagrolaimus davidi</name>
    <dbReference type="NCBI Taxonomy" id="227884"/>
    <lineage>
        <taxon>Eukaryota</taxon>
        <taxon>Metazoa</taxon>
        <taxon>Ecdysozoa</taxon>
        <taxon>Nematoda</taxon>
        <taxon>Chromadorea</taxon>
        <taxon>Rhabditida</taxon>
        <taxon>Tylenchina</taxon>
        <taxon>Panagrolaimomorpha</taxon>
        <taxon>Panagrolaimoidea</taxon>
        <taxon>Panagrolaimidae</taxon>
        <taxon>Panagrolaimus</taxon>
    </lineage>
</organism>
<evidence type="ECO:0000256" key="2">
    <source>
        <dbReference type="SAM" id="MobiDB-lite"/>
    </source>
</evidence>
<proteinExistence type="inferred from homology"/>
<name>A0A914PJT4_9BILA</name>
<protein>
    <submittedName>
        <fullName evidence="4">Serine carboxypeptidase</fullName>
    </submittedName>
</protein>
<dbReference type="Pfam" id="PF00450">
    <property type="entry name" value="Peptidase_S10"/>
    <property type="match status" value="1"/>
</dbReference>
<sequence>MSSVRILVYNGDVDTVCNFLGDAKFIDGVAKNHGFTVDIPRKRWWFRDNVAGFFQRYSGGNNFQIDVLTVKGAGHMVPMDRPGPSMQMISNFILADKPDYSYAQFVDPTAKPAPLLSQSGGTSMTPPVSVTSSVTMLPPVSSSTEKGSGNASPVSGSSTSTTTSLSPNTPVATVTMPNTPSPTTMNTTIGISSTISTPTTTSGTQKIAFSFSVFILSFLLI</sequence>
<dbReference type="InterPro" id="IPR033124">
    <property type="entry name" value="Ser_caboxypep_his_AS"/>
</dbReference>
<dbReference type="WBParaSite" id="PDA_v2.g16027.t1">
    <property type="protein sequence ID" value="PDA_v2.g16027.t1"/>
    <property type="gene ID" value="PDA_v2.g16027"/>
</dbReference>
<comment type="similarity">
    <text evidence="1">Belongs to the peptidase S10 family.</text>
</comment>
<evidence type="ECO:0000313" key="4">
    <source>
        <dbReference type="WBParaSite" id="PDA_v2.g16027.t1"/>
    </source>
</evidence>
<dbReference type="Gene3D" id="3.40.50.1820">
    <property type="entry name" value="alpha/beta hydrolase"/>
    <property type="match status" value="1"/>
</dbReference>
<feature type="region of interest" description="Disordered" evidence="2">
    <location>
        <begin position="113"/>
        <end position="189"/>
    </location>
</feature>
<evidence type="ECO:0000256" key="1">
    <source>
        <dbReference type="ARBA" id="ARBA00009431"/>
    </source>
</evidence>
<dbReference type="Proteomes" id="UP000887578">
    <property type="component" value="Unplaced"/>
</dbReference>
<dbReference type="GO" id="GO:0004185">
    <property type="term" value="F:serine-type carboxypeptidase activity"/>
    <property type="evidence" value="ECO:0007669"/>
    <property type="project" value="InterPro"/>
</dbReference>
<accession>A0A914PJT4</accession>
<keyword evidence="3" id="KW-1185">Reference proteome</keyword>
<dbReference type="InterPro" id="IPR029058">
    <property type="entry name" value="AB_hydrolase_fold"/>
</dbReference>
<dbReference type="GO" id="GO:0006508">
    <property type="term" value="P:proteolysis"/>
    <property type="evidence" value="ECO:0007669"/>
    <property type="project" value="InterPro"/>
</dbReference>
<dbReference type="PROSITE" id="PS00560">
    <property type="entry name" value="CARBOXYPEPT_SER_HIS"/>
    <property type="match status" value="1"/>
</dbReference>
<dbReference type="InterPro" id="IPR001563">
    <property type="entry name" value="Peptidase_S10"/>
</dbReference>
<dbReference type="AlphaFoldDB" id="A0A914PJT4"/>
<evidence type="ECO:0000313" key="3">
    <source>
        <dbReference type="Proteomes" id="UP000887578"/>
    </source>
</evidence>
<feature type="compositionally biased region" description="Low complexity" evidence="2">
    <location>
        <begin position="122"/>
        <end position="189"/>
    </location>
</feature>